<protein>
    <submittedName>
        <fullName evidence="1">Predicted protein</fullName>
    </submittedName>
</protein>
<accession>B0DXH5</accession>
<evidence type="ECO:0000313" key="2">
    <source>
        <dbReference type="Proteomes" id="UP000001194"/>
    </source>
</evidence>
<dbReference type="Proteomes" id="UP000001194">
    <property type="component" value="Unassembled WGS sequence"/>
</dbReference>
<dbReference type="GeneID" id="6084335"/>
<dbReference type="HOGENOM" id="CLU_2961205_0_0_1"/>
<evidence type="ECO:0000313" key="1">
    <source>
        <dbReference type="EMBL" id="EDR00619.1"/>
    </source>
</evidence>
<gene>
    <name evidence="1" type="ORF">LACBIDRAFT_313082</name>
</gene>
<dbReference type="InParanoid" id="B0DXH5"/>
<proteinExistence type="predicted"/>
<name>B0DXH5_LACBS</name>
<dbReference type="AlphaFoldDB" id="B0DXH5"/>
<reference evidence="1 2" key="1">
    <citation type="journal article" date="2008" name="Nature">
        <title>The genome of Laccaria bicolor provides insights into mycorrhizal symbiosis.</title>
        <authorList>
            <person name="Martin F."/>
            <person name="Aerts A."/>
            <person name="Ahren D."/>
            <person name="Brun A."/>
            <person name="Danchin E.G.J."/>
            <person name="Duchaussoy F."/>
            <person name="Gibon J."/>
            <person name="Kohler A."/>
            <person name="Lindquist E."/>
            <person name="Pereda V."/>
            <person name="Salamov A."/>
            <person name="Shapiro H.J."/>
            <person name="Wuyts J."/>
            <person name="Blaudez D."/>
            <person name="Buee M."/>
            <person name="Brokstein P."/>
            <person name="Canbaeck B."/>
            <person name="Cohen D."/>
            <person name="Courty P.E."/>
            <person name="Coutinho P.M."/>
            <person name="Delaruelle C."/>
            <person name="Detter J.C."/>
            <person name="Deveau A."/>
            <person name="DiFazio S."/>
            <person name="Duplessis S."/>
            <person name="Fraissinet-Tachet L."/>
            <person name="Lucic E."/>
            <person name="Frey-Klett P."/>
            <person name="Fourrey C."/>
            <person name="Feussner I."/>
            <person name="Gay G."/>
            <person name="Grimwood J."/>
            <person name="Hoegger P.J."/>
            <person name="Jain P."/>
            <person name="Kilaru S."/>
            <person name="Labbe J."/>
            <person name="Lin Y.C."/>
            <person name="Legue V."/>
            <person name="Le Tacon F."/>
            <person name="Marmeisse R."/>
            <person name="Melayah D."/>
            <person name="Montanini B."/>
            <person name="Muratet M."/>
            <person name="Nehls U."/>
            <person name="Niculita-Hirzel H."/>
            <person name="Oudot-Le Secq M.P."/>
            <person name="Peter M."/>
            <person name="Quesneville H."/>
            <person name="Rajashekar B."/>
            <person name="Reich M."/>
            <person name="Rouhier N."/>
            <person name="Schmutz J."/>
            <person name="Yin T."/>
            <person name="Chalot M."/>
            <person name="Henrissat B."/>
            <person name="Kuees U."/>
            <person name="Lucas S."/>
            <person name="Van de Peer Y."/>
            <person name="Podila G.K."/>
            <person name="Polle A."/>
            <person name="Pukkila P.J."/>
            <person name="Richardson P.M."/>
            <person name="Rouze P."/>
            <person name="Sanders I.R."/>
            <person name="Stajich J.E."/>
            <person name="Tunlid A."/>
            <person name="Tuskan G."/>
            <person name="Grigoriev I.V."/>
        </authorList>
    </citation>
    <scope>NUCLEOTIDE SEQUENCE [LARGE SCALE GENOMIC DNA]</scope>
    <source>
        <strain evidence="2">S238N-H82 / ATCC MYA-4686</strain>
    </source>
</reference>
<sequence length="59" mass="6723">MQGAPPQYWSYDDQHLISTDCPQEQCPVQCQETSSYLLFGISPSSWRSVNTMPESSFSF</sequence>
<dbReference type="EMBL" id="DS547147">
    <property type="protein sequence ID" value="EDR00619.1"/>
    <property type="molecule type" value="Genomic_DNA"/>
</dbReference>
<dbReference type="RefSeq" id="XP_001888628.1">
    <property type="nucleotide sequence ID" value="XM_001888593.1"/>
</dbReference>
<keyword evidence="2" id="KW-1185">Reference proteome</keyword>
<dbReference type="KEGG" id="lbc:LACBIDRAFT_313082"/>
<organism evidence="2">
    <name type="scientific">Laccaria bicolor (strain S238N-H82 / ATCC MYA-4686)</name>
    <name type="common">Bicoloured deceiver</name>
    <name type="synonym">Laccaria laccata var. bicolor</name>
    <dbReference type="NCBI Taxonomy" id="486041"/>
    <lineage>
        <taxon>Eukaryota</taxon>
        <taxon>Fungi</taxon>
        <taxon>Dikarya</taxon>
        <taxon>Basidiomycota</taxon>
        <taxon>Agaricomycotina</taxon>
        <taxon>Agaricomycetes</taxon>
        <taxon>Agaricomycetidae</taxon>
        <taxon>Agaricales</taxon>
        <taxon>Agaricineae</taxon>
        <taxon>Hydnangiaceae</taxon>
        <taxon>Laccaria</taxon>
    </lineage>
</organism>